<dbReference type="InterPro" id="IPR017871">
    <property type="entry name" value="ABC_transporter-like_CS"/>
</dbReference>
<dbReference type="Proteomes" id="UP001244563">
    <property type="component" value="Unassembled WGS sequence"/>
</dbReference>
<dbReference type="RefSeq" id="WP_064722132.1">
    <property type="nucleotide sequence ID" value="NZ_BDDW01000003.1"/>
</dbReference>
<dbReference type="Pfam" id="PF00005">
    <property type="entry name" value="ABC_tran"/>
    <property type="match status" value="2"/>
</dbReference>
<reference evidence="6 7" key="1">
    <citation type="submission" date="2023-07" db="EMBL/GenBank/DDBJ databases">
        <title>Sorghum-associated microbial communities from plants grown in Nebraska, USA.</title>
        <authorList>
            <person name="Schachtman D."/>
        </authorList>
    </citation>
    <scope>NUCLEOTIDE SEQUENCE [LARGE SCALE GENOMIC DNA]</scope>
    <source>
        <strain evidence="6 7">CC523</strain>
    </source>
</reference>
<evidence type="ECO:0000256" key="2">
    <source>
        <dbReference type="ARBA" id="ARBA00022737"/>
    </source>
</evidence>
<keyword evidence="7" id="KW-1185">Reference proteome</keyword>
<evidence type="ECO:0000256" key="4">
    <source>
        <dbReference type="ARBA" id="ARBA00022840"/>
    </source>
</evidence>
<gene>
    <name evidence="6" type="ORF">J2T10_001308</name>
</gene>
<dbReference type="SMART" id="SM00382">
    <property type="entry name" value="AAA"/>
    <property type="match status" value="1"/>
</dbReference>
<dbReference type="InterPro" id="IPR003439">
    <property type="entry name" value="ABC_transporter-like_ATP-bd"/>
</dbReference>
<dbReference type="PANTHER" id="PTHR43790:SF9">
    <property type="entry name" value="GALACTOFURANOSE TRANSPORTER ATP-BINDING PROTEIN YTFR"/>
    <property type="match status" value="1"/>
</dbReference>
<dbReference type="PROSITE" id="PS00211">
    <property type="entry name" value="ABC_TRANSPORTER_1"/>
    <property type="match status" value="1"/>
</dbReference>
<name>A0ABT9TJ59_PAENI</name>
<keyword evidence="4 6" id="KW-0067">ATP-binding</keyword>
<sequence>MDLLLHADGIHASHDQRRILKGVDFSLHRGEILGLIGTNGAGKTTLMDVLSGSLRHESGSMTLAGEKYGPDSREEAQACGVGIVPQNFRLDPGMTVAEAVYRGTFQSGKAHTELRGPALKLIKDAGLDLDPDATVGTLVRAEQTLVEVLRMVAEEAQLVIMDEVAASLPDHDVAALHQVLRMLISQGRAIIYITHRLDEVHSIAHRIAVLRDGRVHRVVEASRTDADELAFLLLQHKPAGGQRPAEPAGDDEVLRVMNLNVGASVRDVTFSVGKGEIFGLLGTHQSGVYHLLESLVGRRPRTSGELFLHGQSIDIQGPEDALRHRIGYLSDDAGHVETTTSIATGLREDSVEAGLQDEIAGLRGVIDLVRRMRISTTNIHGSVTNLSGGDRQKVSLAKWMTSGCDVLILSHPSRGIDIGAKDVVYQMLNELRETGVAIILLSSDLTELVNWCHRIGVVRDGELVTIEANANTNEDVLVYHMLGKAVASANSGARRVKSQRLEAVSEDGH</sequence>
<dbReference type="CDD" id="cd03215">
    <property type="entry name" value="ABC_Carb_Monos_II"/>
    <property type="match status" value="1"/>
</dbReference>
<dbReference type="InterPro" id="IPR027417">
    <property type="entry name" value="P-loop_NTPase"/>
</dbReference>
<dbReference type="SUPFAM" id="SSF52540">
    <property type="entry name" value="P-loop containing nucleoside triphosphate hydrolases"/>
    <property type="match status" value="2"/>
</dbReference>
<dbReference type="InterPro" id="IPR003593">
    <property type="entry name" value="AAA+_ATPase"/>
</dbReference>
<dbReference type="GO" id="GO:0005524">
    <property type="term" value="F:ATP binding"/>
    <property type="evidence" value="ECO:0007669"/>
    <property type="project" value="UniProtKB-KW"/>
</dbReference>
<dbReference type="InterPro" id="IPR050107">
    <property type="entry name" value="ABC_carbohydrate_import_ATPase"/>
</dbReference>
<protein>
    <submittedName>
        <fullName evidence="6">Ribose transport system ATP-binding protein</fullName>
    </submittedName>
</protein>
<organism evidence="6 7">
    <name type="scientific">Paenarthrobacter nicotinovorans</name>
    <name type="common">Arthrobacter nicotinovorans</name>
    <dbReference type="NCBI Taxonomy" id="29320"/>
    <lineage>
        <taxon>Bacteria</taxon>
        <taxon>Bacillati</taxon>
        <taxon>Actinomycetota</taxon>
        <taxon>Actinomycetes</taxon>
        <taxon>Micrococcales</taxon>
        <taxon>Micrococcaceae</taxon>
        <taxon>Paenarthrobacter</taxon>
    </lineage>
</organism>
<dbReference type="PROSITE" id="PS50893">
    <property type="entry name" value="ABC_TRANSPORTER_2"/>
    <property type="match status" value="2"/>
</dbReference>
<evidence type="ECO:0000256" key="3">
    <source>
        <dbReference type="ARBA" id="ARBA00022741"/>
    </source>
</evidence>
<feature type="domain" description="ABC transporter" evidence="5">
    <location>
        <begin position="5"/>
        <end position="237"/>
    </location>
</feature>
<evidence type="ECO:0000313" key="6">
    <source>
        <dbReference type="EMBL" id="MDQ0101675.1"/>
    </source>
</evidence>
<comment type="caution">
    <text evidence="6">The sequence shown here is derived from an EMBL/GenBank/DDBJ whole genome shotgun (WGS) entry which is preliminary data.</text>
</comment>
<dbReference type="PANTHER" id="PTHR43790">
    <property type="entry name" value="CARBOHYDRATE TRANSPORT ATP-BINDING PROTEIN MG119-RELATED"/>
    <property type="match status" value="1"/>
</dbReference>
<dbReference type="EMBL" id="JAUSSW010000002">
    <property type="protein sequence ID" value="MDQ0101675.1"/>
    <property type="molecule type" value="Genomic_DNA"/>
</dbReference>
<evidence type="ECO:0000259" key="5">
    <source>
        <dbReference type="PROSITE" id="PS50893"/>
    </source>
</evidence>
<proteinExistence type="predicted"/>
<dbReference type="Gene3D" id="3.40.50.300">
    <property type="entry name" value="P-loop containing nucleotide triphosphate hydrolases"/>
    <property type="match status" value="2"/>
</dbReference>
<evidence type="ECO:0000256" key="1">
    <source>
        <dbReference type="ARBA" id="ARBA00022448"/>
    </source>
</evidence>
<keyword evidence="2" id="KW-0677">Repeat</keyword>
<evidence type="ECO:0000313" key="7">
    <source>
        <dbReference type="Proteomes" id="UP001244563"/>
    </source>
</evidence>
<keyword evidence="3" id="KW-0547">Nucleotide-binding</keyword>
<accession>A0ABT9TJ59</accession>
<feature type="domain" description="ABC transporter" evidence="5">
    <location>
        <begin position="248"/>
        <end position="485"/>
    </location>
</feature>
<keyword evidence="1" id="KW-0813">Transport</keyword>